<dbReference type="Pfam" id="PF07727">
    <property type="entry name" value="RVT_2"/>
    <property type="match status" value="1"/>
</dbReference>
<evidence type="ECO:0000259" key="1">
    <source>
        <dbReference type="Pfam" id="PF07727"/>
    </source>
</evidence>
<protein>
    <recommendedName>
        <fullName evidence="1">Reverse transcriptase Ty1/copia-type domain-containing protein</fullName>
    </recommendedName>
</protein>
<gene>
    <name evidence="2" type="ORF">EEDITHA_LOCUS3792</name>
</gene>
<feature type="domain" description="Reverse transcriptase Ty1/copia-type" evidence="1">
    <location>
        <begin position="40"/>
        <end position="100"/>
    </location>
</feature>
<organism evidence="2 3">
    <name type="scientific">Euphydryas editha</name>
    <name type="common">Edith's checkerspot</name>
    <dbReference type="NCBI Taxonomy" id="104508"/>
    <lineage>
        <taxon>Eukaryota</taxon>
        <taxon>Metazoa</taxon>
        <taxon>Ecdysozoa</taxon>
        <taxon>Arthropoda</taxon>
        <taxon>Hexapoda</taxon>
        <taxon>Insecta</taxon>
        <taxon>Pterygota</taxon>
        <taxon>Neoptera</taxon>
        <taxon>Endopterygota</taxon>
        <taxon>Lepidoptera</taxon>
        <taxon>Glossata</taxon>
        <taxon>Ditrysia</taxon>
        <taxon>Papilionoidea</taxon>
        <taxon>Nymphalidae</taxon>
        <taxon>Nymphalinae</taxon>
        <taxon>Euphydryas</taxon>
    </lineage>
</organism>
<comment type="caution">
    <text evidence="2">The sequence shown here is derived from an EMBL/GenBank/DDBJ whole genome shotgun (WGS) entry which is preliminary data.</text>
</comment>
<keyword evidence="3" id="KW-1185">Reference proteome</keyword>
<name>A0AAU9TNU1_EUPED</name>
<dbReference type="AlphaFoldDB" id="A0AAU9TNU1"/>
<evidence type="ECO:0000313" key="3">
    <source>
        <dbReference type="Proteomes" id="UP001153954"/>
    </source>
</evidence>
<dbReference type="EMBL" id="CAKOGL010000006">
    <property type="protein sequence ID" value="CAH2087542.1"/>
    <property type="molecule type" value="Genomic_DNA"/>
</dbReference>
<evidence type="ECO:0000313" key="2">
    <source>
        <dbReference type="EMBL" id="CAH2087542.1"/>
    </source>
</evidence>
<dbReference type="InterPro" id="IPR013103">
    <property type="entry name" value="RVT_2"/>
</dbReference>
<dbReference type="Proteomes" id="UP001153954">
    <property type="component" value="Unassembled WGS sequence"/>
</dbReference>
<sequence>MLTQHASFEEPKSYEDAIVSPYRDDWMTAMQIEHDSLVSNQVWRLLNRPTNKNVIKCKWVYKVKHDANGKFDKFKARLVAKGFTQKQGIDYNETFSPVVRH</sequence>
<accession>A0AAU9TNU1</accession>
<reference evidence="2" key="1">
    <citation type="submission" date="2022-03" db="EMBL/GenBank/DDBJ databases">
        <authorList>
            <person name="Tunstrom K."/>
        </authorList>
    </citation>
    <scope>NUCLEOTIDE SEQUENCE</scope>
</reference>
<proteinExistence type="predicted"/>